<evidence type="ECO:0000256" key="7">
    <source>
        <dbReference type="ARBA" id="ARBA00063809"/>
    </source>
</evidence>
<comment type="function">
    <text evidence="6">Catalyzes the adenylation by ATP of the carboxyl group of the C-terminal glycine of sulfur carrier protein MoaD.</text>
</comment>
<dbReference type="EC" id="2.7.7.80" evidence="8"/>
<dbReference type="PROSITE" id="PS50206">
    <property type="entry name" value="RHODANESE_3"/>
    <property type="match status" value="1"/>
</dbReference>
<evidence type="ECO:0000256" key="9">
    <source>
        <dbReference type="ARBA" id="ARBA00073635"/>
    </source>
</evidence>
<dbReference type="InterPro" id="IPR001763">
    <property type="entry name" value="Rhodanese-like_dom"/>
</dbReference>
<dbReference type="GO" id="GO:0005829">
    <property type="term" value="C:cytosol"/>
    <property type="evidence" value="ECO:0007669"/>
    <property type="project" value="TreeGrafter"/>
</dbReference>
<dbReference type="AlphaFoldDB" id="A0A1M5TB55"/>
<dbReference type="NCBIfam" id="NF004281">
    <property type="entry name" value="PRK05690.1"/>
    <property type="match status" value="1"/>
</dbReference>
<dbReference type="InterPro" id="IPR035985">
    <property type="entry name" value="Ubiquitin-activating_enz"/>
</dbReference>
<evidence type="ECO:0000256" key="10">
    <source>
        <dbReference type="ARBA" id="ARBA00075110"/>
    </source>
</evidence>
<dbReference type="Proteomes" id="UP000184109">
    <property type="component" value="Unassembled WGS sequence"/>
</dbReference>
<dbReference type="Gene3D" id="3.40.250.10">
    <property type="entry name" value="Rhodanese-like domain"/>
    <property type="match status" value="1"/>
</dbReference>
<keyword evidence="14" id="KW-0548">Nucleotidyltransferase</keyword>
<evidence type="ECO:0000313" key="14">
    <source>
        <dbReference type="EMBL" id="SHH47573.1"/>
    </source>
</evidence>
<dbReference type="InterPro" id="IPR000594">
    <property type="entry name" value="ThiF_NAD_FAD-bd"/>
</dbReference>
<feature type="domain" description="Rhodanese" evidence="13">
    <location>
        <begin position="270"/>
        <end position="341"/>
    </location>
</feature>
<keyword evidence="15" id="KW-1185">Reference proteome</keyword>
<dbReference type="InterPro" id="IPR045886">
    <property type="entry name" value="ThiF/MoeB/HesA"/>
</dbReference>
<organism evidence="14 15">
    <name type="scientific">Wenyingzhuangia marina</name>
    <dbReference type="NCBI Taxonomy" id="1195760"/>
    <lineage>
        <taxon>Bacteria</taxon>
        <taxon>Pseudomonadati</taxon>
        <taxon>Bacteroidota</taxon>
        <taxon>Flavobacteriia</taxon>
        <taxon>Flavobacteriales</taxon>
        <taxon>Flavobacteriaceae</taxon>
        <taxon>Wenyingzhuangia</taxon>
    </lineage>
</organism>
<dbReference type="Pfam" id="PF00581">
    <property type="entry name" value="Rhodanese"/>
    <property type="match status" value="1"/>
</dbReference>
<dbReference type="STRING" id="1195760.SAMN05444281_0775"/>
<evidence type="ECO:0000256" key="2">
    <source>
        <dbReference type="ARBA" id="ARBA00022679"/>
    </source>
</evidence>
<dbReference type="Pfam" id="PF00899">
    <property type="entry name" value="ThiF"/>
    <property type="match status" value="1"/>
</dbReference>
<evidence type="ECO:0000256" key="11">
    <source>
        <dbReference type="ARBA" id="ARBA00075328"/>
    </source>
</evidence>
<accession>A0A1M5TB55</accession>
<evidence type="ECO:0000256" key="1">
    <source>
        <dbReference type="ARBA" id="ARBA00009919"/>
    </source>
</evidence>
<dbReference type="PANTHER" id="PTHR10953">
    <property type="entry name" value="UBIQUITIN-ACTIVATING ENZYME E1"/>
    <property type="match status" value="1"/>
</dbReference>
<dbReference type="GO" id="GO:0008641">
    <property type="term" value="F:ubiquitin-like modifier activating enzyme activity"/>
    <property type="evidence" value="ECO:0007669"/>
    <property type="project" value="InterPro"/>
</dbReference>
<dbReference type="CDD" id="cd00158">
    <property type="entry name" value="RHOD"/>
    <property type="match status" value="1"/>
</dbReference>
<keyword evidence="4" id="KW-0067">ATP-binding</keyword>
<reference evidence="15" key="1">
    <citation type="submission" date="2016-11" db="EMBL/GenBank/DDBJ databases">
        <authorList>
            <person name="Varghese N."/>
            <person name="Submissions S."/>
        </authorList>
    </citation>
    <scope>NUCLEOTIDE SEQUENCE [LARGE SCALE GENOMIC DNA]</scope>
    <source>
        <strain evidence="15">DSM 100572</strain>
    </source>
</reference>
<dbReference type="GO" id="GO:0008146">
    <property type="term" value="F:sulfotransferase activity"/>
    <property type="evidence" value="ECO:0007669"/>
    <property type="project" value="TreeGrafter"/>
</dbReference>
<name>A0A1M5TB55_9FLAO</name>
<evidence type="ECO:0000256" key="12">
    <source>
        <dbReference type="ARBA" id="ARBA00078531"/>
    </source>
</evidence>
<keyword evidence="2 14" id="KW-0808">Transferase</keyword>
<sequence>MKLNQNEKTLYSRHLLLSEIGIEGQEKIKAAKVLVIGAGGLGCPIIQYLTAAGIGTIGIMDGDTVDVSNLQRQILFTVDDIGKSKARCAANRMKQLNPYVKFNIITEFLNKENAIDLFKQYDIIVDGSDNFQTRYLCNDAAVISNKPLVFGSIFKFEGQVSVFNYQNGPTYRCLYPTPPKQGSVPSCSEIGVLGVLPGIIGSYQANEVIKIICGIGTVLSGKLLTINTLYNQNFVLGFEKNKDIKITELIDYNFFCGIETLDNEINFSELNDEYELIDIRTNLEREIKNIGGIHIPESTIRNNPTLLNAAKKVVLYCETGNRSKQLIKDLGLKIYSLKGGIKNT</sequence>
<evidence type="ECO:0000313" key="15">
    <source>
        <dbReference type="Proteomes" id="UP000184109"/>
    </source>
</evidence>
<proteinExistence type="inferred from homology"/>
<evidence type="ECO:0000256" key="5">
    <source>
        <dbReference type="ARBA" id="ARBA00052218"/>
    </source>
</evidence>
<dbReference type="RefSeq" id="WP_073118416.1">
    <property type="nucleotide sequence ID" value="NZ_BMEN01000001.1"/>
</dbReference>
<dbReference type="OrthoDB" id="9804286at2"/>
<dbReference type="GO" id="GO:0004792">
    <property type="term" value="F:thiosulfate-cyanide sulfurtransferase activity"/>
    <property type="evidence" value="ECO:0007669"/>
    <property type="project" value="TreeGrafter"/>
</dbReference>
<keyword evidence="3" id="KW-0547">Nucleotide-binding</keyword>
<evidence type="ECO:0000256" key="8">
    <source>
        <dbReference type="ARBA" id="ARBA00066884"/>
    </source>
</evidence>
<evidence type="ECO:0000259" key="13">
    <source>
        <dbReference type="PROSITE" id="PS50206"/>
    </source>
</evidence>
<comment type="subunit">
    <text evidence="7">Homodimer. Forms a stable heterotetrameric complex of 2 MoeB and 2 MoaD during adenylation of MoaD.</text>
</comment>
<dbReference type="PANTHER" id="PTHR10953:SF102">
    <property type="entry name" value="ADENYLYLTRANSFERASE AND SULFURTRANSFERASE MOCS3"/>
    <property type="match status" value="1"/>
</dbReference>
<dbReference type="InterPro" id="IPR036873">
    <property type="entry name" value="Rhodanese-like_dom_sf"/>
</dbReference>
<dbReference type="SUPFAM" id="SSF69572">
    <property type="entry name" value="Activating enzymes of the ubiquitin-like proteins"/>
    <property type="match status" value="1"/>
</dbReference>
<comment type="catalytic activity">
    <reaction evidence="5">
        <text>[molybdopterin-synthase sulfur-carrier protein]-C-terminal Gly-Gly + ATP + H(+) = [molybdopterin-synthase sulfur-carrier protein]-C-terminal Gly-Gly-AMP + diphosphate</text>
        <dbReference type="Rhea" id="RHEA:43616"/>
        <dbReference type="Rhea" id="RHEA-COMP:12159"/>
        <dbReference type="Rhea" id="RHEA-COMP:12202"/>
        <dbReference type="ChEBI" id="CHEBI:15378"/>
        <dbReference type="ChEBI" id="CHEBI:30616"/>
        <dbReference type="ChEBI" id="CHEBI:33019"/>
        <dbReference type="ChEBI" id="CHEBI:90618"/>
        <dbReference type="ChEBI" id="CHEBI:90778"/>
        <dbReference type="EC" id="2.7.7.80"/>
    </reaction>
</comment>
<protein>
    <recommendedName>
        <fullName evidence="9">Molybdopterin-synthase adenylyltransferase</fullName>
        <ecNumber evidence="8">2.7.7.80</ecNumber>
    </recommendedName>
    <alternativeName>
        <fullName evidence="12">MoaD protein adenylase</fullName>
    </alternativeName>
    <alternativeName>
        <fullName evidence="10">Molybdopterin-converting factor subunit 1 adenylase</fullName>
    </alternativeName>
    <alternativeName>
        <fullName evidence="11">Sulfur carrier protein MoaD adenylyltransferase</fullName>
    </alternativeName>
</protein>
<dbReference type="EMBL" id="FQXQ01000001">
    <property type="protein sequence ID" value="SHH47573.1"/>
    <property type="molecule type" value="Genomic_DNA"/>
</dbReference>
<evidence type="ECO:0000256" key="6">
    <source>
        <dbReference type="ARBA" id="ARBA00055169"/>
    </source>
</evidence>
<gene>
    <name evidence="14" type="ORF">SAMN05444281_0775</name>
</gene>
<dbReference type="GO" id="GO:0061605">
    <property type="term" value="F:molybdopterin-synthase adenylyltransferase activity"/>
    <property type="evidence" value="ECO:0007669"/>
    <property type="project" value="UniProtKB-EC"/>
</dbReference>
<dbReference type="CDD" id="cd00757">
    <property type="entry name" value="ThiF_MoeB_HesA_family"/>
    <property type="match status" value="1"/>
</dbReference>
<comment type="similarity">
    <text evidence="1">Belongs to the HesA/MoeB/ThiF family.</text>
</comment>
<dbReference type="FunFam" id="3.40.50.720:FF:000033">
    <property type="entry name" value="Adenylyltransferase and sulfurtransferase MOCS3"/>
    <property type="match status" value="1"/>
</dbReference>
<evidence type="ECO:0000256" key="4">
    <source>
        <dbReference type="ARBA" id="ARBA00022840"/>
    </source>
</evidence>
<evidence type="ECO:0000256" key="3">
    <source>
        <dbReference type="ARBA" id="ARBA00022741"/>
    </source>
</evidence>
<dbReference type="GO" id="GO:0005524">
    <property type="term" value="F:ATP binding"/>
    <property type="evidence" value="ECO:0007669"/>
    <property type="project" value="UniProtKB-KW"/>
</dbReference>
<dbReference type="Gene3D" id="3.40.50.720">
    <property type="entry name" value="NAD(P)-binding Rossmann-like Domain"/>
    <property type="match status" value="1"/>
</dbReference>